<keyword evidence="5" id="KW-0547">Nucleotide-binding</keyword>
<dbReference type="InterPro" id="IPR003593">
    <property type="entry name" value="AAA+_ATPase"/>
</dbReference>
<evidence type="ECO:0000259" key="12">
    <source>
        <dbReference type="PROSITE" id="PS50990"/>
    </source>
</evidence>
<evidence type="ECO:0000259" key="10">
    <source>
        <dbReference type="PROSITE" id="PS50893"/>
    </source>
</evidence>
<dbReference type="PROSITE" id="PS00211">
    <property type="entry name" value="ABC_TRANSPORTER_1"/>
    <property type="match status" value="1"/>
</dbReference>
<evidence type="ECO:0000313" key="13">
    <source>
        <dbReference type="EMBL" id="MBA0161422.1"/>
    </source>
</evidence>
<dbReference type="SMART" id="SM00382">
    <property type="entry name" value="AAA"/>
    <property type="match status" value="1"/>
</dbReference>
<keyword evidence="6" id="KW-0067">ATP-binding</keyword>
<keyword evidence="3" id="KW-1003">Cell membrane</keyword>
<evidence type="ECO:0000256" key="8">
    <source>
        <dbReference type="ARBA" id="ARBA00023136"/>
    </source>
</evidence>
<dbReference type="NCBIfam" id="TIGR03375">
    <property type="entry name" value="type_I_sec_LssB"/>
    <property type="match status" value="1"/>
</dbReference>
<dbReference type="GO" id="GO:0008233">
    <property type="term" value="F:peptidase activity"/>
    <property type="evidence" value="ECO:0007669"/>
    <property type="project" value="InterPro"/>
</dbReference>
<evidence type="ECO:0000256" key="3">
    <source>
        <dbReference type="ARBA" id="ARBA00022475"/>
    </source>
</evidence>
<proteinExistence type="predicted"/>
<dbReference type="GO" id="GO:0016887">
    <property type="term" value="F:ATP hydrolysis activity"/>
    <property type="evidence" value="ECO:0007669"/>
    <property type="project" value="InterPro"/>
</dbReference>
<dbReference type="EMBL" id="JACDRT010000029">
    <property type="protein sequence ID" value="MBA0161422.1"/>
    <property type="molecule type" value="Genomic_DNA"/>
</dbReference>
<keyword evidence="7 9" id="KW-1133">Transmembrane helix</keyword>
<dbReference type="PANTHER" id="PTHR24221">
    <property type="entry name" value="ATP-BINDING CASSETTE SUB-FAMILY B"/>
    <property type="match status" value="1"/>
</dbReference>
<dbReference type="Pfam" id="PF00664">
    <property type="entry name" value="ABC_membrane"/>
    <property type="match status" value="1"/>
</dbReference>
<dbReference type="CDD" id="cd02421">
    <property type="entry name" value="Peptidase_C39_likeD"/>
    <property type="match status" value="1"/>
</dbReference>
<dbReference type="Proteomes" id="UP000584405">
    <property type="component" value="Unassembled WGS sequence"/>
</dbReference>
<dbReference type="InterPro" id="IPR005074">
    <property type="entry name" value="Peptidase_C39"/>
</dbReference>
<feature type="domain" description="ABC transmembrane type-1" evidence="11">
    <location>
        <begin position="220"/>
        <end position="498"/>
    </location>
</feature>
<dbReference type="PROSITE" id="PS50990">
    <property type="entry name" value="PEPTIDASE_C39"/>
    <property type="match status" value="1"/>
</dbReference>
<evidence type="ECO:0000256" key="2">
    <source>
        <dbReference type="ARBA" id="ARBA00022448"/>
    </source>
</evidence>
<reference evidence="14 16" key="2">
    <citation type="submission" date="2024-03" db="EMBL/GenBank/DDBJ databases">
        <title>Analysis of soft rot Pectobacteriaceae population diversity in US potato growing regions between 2016 and 2022.</title>
        <authorList>
            <person name="Ma X."/>
            <person name="Zhang X."/>
            <person name="Stodghill P."/>
            <person name="Rioux R."/>
            <person name="Babler B."/>
            <person name="Shrestha S."/>
            <person name="Babler B."/>
            <person name="Rivedal H."/>
            <person name="Frost K."/>
            <person name="Hao J."/>
            <person name="Secor G."/>
            <person name="Swingle B."/>
        </authorList>
    </citation>
    <scope>NUCLEOTIDE SEQUENCE [LARGE SCALE GENOMIC DNA]</scope>
    <source>
        <strain evidence="14 16">UMSS2</strain>
    </source>
</reference>
<accession>A0AAW3RXU9</accession>
<gene>
    <name evidence="13" type="ORF">H0253_21575</name>
    <name evidence="14" type="ORF">WCT63_19735</name>
</gene>
<dbReference type="GO" id="GO:0005524">
    <property type="term" value="F:ATP binding"/>
    <property type="evidence" value="ECO:0007669"/>
    <property type="project" value="UniProtKB-KW"/>
</dbReference>
<comment type="subcellular location">
    <subcellularLocation>
        <location evidence="1">Cell membrane</location>
        <topology evidence="1">Multi-pass membrane protein</topology>
    </subcellularLocation>
</comment>
<dbReference type="PANTHER" id="PTHR24221:SF248">
    <property type="entry name" value="ABC TRANSPORTER TRANSMEMBRANE REGION"/>
    <property type="match status" value="1"/>
</dbReference>
<name>A0AAW3RXU9_9GAMM</name>
<comment type="caution">
    <text evidence="13">The sequence shown here is derived from an EMBL/GenBank/DDBJ whole genome shotgun (WGS) entry which is preliminary data.</text>
</comment>
<evidence type="ECO:0000259" key="11">
    <source>
        <dbReference type="PROSITE" id="PS50929"/>
    </source>
</evidence>
<dbReference type="InterPro" id="IPR039421">
    <property type="entry name" value="Type_1_exporter"/>
</dbReference>
<dbReference type="InterPro" id="IPR036640">
    <property type="entry name" value="ABC1_TM_sf"/>
</dbReference>
<dbReference type="AlphaFoldDB" id="A0AAW3RXU9"/>
<evidence type="ECO:0000256" key="7">
    <source>
        <dbReference type="ARBA" id="ARBA00022989"/>
    </source>
</evidence>
<reference evidence="13 15" key="1">
    <citation type="submission" date="2020-07" db="EMBL/GenBank/DDBJ databases">
        <title>Updated taxonomy of Pectobacterium genus in the CIRM-CFBP bacterial collection: when new species reveal old endemic population.</title>
        <authorList>
            <person name="Pedron J."/>
            <person name="Barny M.A."/>
            <person name="Portier P."/>
        </authorList>
    </citation>
    <scope>NUCLEOTIDE SEQUENCE [LARGE SCALE GENOMIC DNA]</scope>
    <source>
        <strain evidence="13 15">CFBP5669</strain>
    </source>
</reference>
<dbReference type="GO" id="GO:0140359">
    <property type="term" value="F:ABC-type transporter activity"/>
    <property type="evidence" value="ECO:0007669"/>
    <property type="project" value="InterPro"/>
</dbReference>
<dbReference type="GO" id="GO:0006508">
    <property type="term" value="P:proteolysis"/>
    <property type="evidence" value="ECO:0007669"/>
    <property type="project" value="InterPro"/>
</dbReference>
<feature type="transmembrane region" description="Helical" evidence="9">
    <location>
        <begin position="216"/>
        <end position="238"/>
    </location>
</feature>
<dbReference type="GO" id="GO:0005886">
    <property type="term" value="C:plasma membrane"/>
    <property type="evidence" value="ECO:0007669"/>
    <property type="project" value="UniProtKB-SubCell"/>
</dbReference>
<sequence length="767" mass="84282">MKLHSVQETNGSDKSVNQESIVQEPVVHESPVIHESTVVHESTIVHEPSIVHEPIVHEHSDPRSRHDDPLLDSLLILCTLQGKSVSRTTLTAGLPLANQRLSVKLLPRAAARAGLQGRVLKRSLNKISEMSLPAMLLLREGRAAILLGWNADGSARLMPSETEGGEISVEHNTLQQNYLGLVMFAQPRHQFDLQNPSLIPRTKSWFKDTLKLSRSLYLDAILASLLVNIIALATPLFVMNVYDRVVPNQATATLWVLAIGVTGAFVFDLILKTLRGICLDMAGKKTDLIISATLFERITGMSMKARPPRVGSFAQNIHEFQSLRDFLSSLTLTTLIDFPFTLLLLLVIGIIGGPLVWVSILAYPIALLASWAMQKPLSATIEKTMHLASERQATLIETLSCLDAIKVNNAESERQHQWEQTIGSLSKLEMRAKALSSLAVNLTQWFQQFAGVAMIVVGVYMLINGKLSMGGLIACYMLNGRALMPLGQLSGLVSRYQQARLTMQTTEQMMQLPQERSDNERPLKRESIRGGIEFRDVTFNYPEQKTSSLQGISLTIAPGEKVGVIGRSGSGKSSLQKLIVNLYQPNTGNILIDGVDARQLDVSDLRHNIGYVPQDIQLFSGSLRNNLISGARYVEDEAMLRAAEISGVNEFARLHPDGYNLQVGERGQQLSGGQRQAVAIARALLLDPPILVLDEPTSSMDNTSEDRLKQALAPVIAEKTLLLVTHRVSMLALVDRLVIVDRGKIIADGPKAIVMDALKKGQINASR</sequence>
<feature type="transmembrane region" description="Helical" evidence="9">
    <location>
        <begin position="342"/>
        <end position="366"/>
    </location>
</feature>
<evidence type="ECO:0000313" key="16">
    <source>
        <dbReference type="Proteomes" id="UP001313132"/>
    </source>
</evidence>
<keyword evidence="2" id="KW-0813">Transport</keyword>
<dbReference type="RefSeq" id="WP_103862564.1">
    <property type="nucleotide sequence ID" value="NZ_BGPS01000049.1"/>
</dbReference>
<organism evidence="13 15">
    <name type="scientific">Pectobacterium versatile</name>
    <dbReference type="NCBI Taxonomy" id="2488639"/>
    <lineage>
        <taxon>Bacteria</taxon>
        <taxon>Pseudomonadati</taxon>
        <taxon>Pseudomonadota</taxon>
        <taxon>Gammaproteobacteria</taxon>
        <taxon>Enterobacterales</taxon>
        <taxon>Pectobacteriaceae</taxon>
        <taxon>Pectobacterium</taxon>
    </lineage>
</organism>
<dbReference type="Gene3D" id="3.90.70.10">
    <property type="entry name" value="Cysteine proteinases"/>
    <property type="match status" value="1"/>
</dbReference>
<evidence type="ECO:0000256" key="9">
    <source>
        <dbReference type="SAM" id="Phobius"/>
    </source>
</evidence>
<dbReference type="CDD" id="cd18587">
    <property type="entry name" value="ABC_6TM_LapB_like"/>
    <property type="match status" value="1"/>
</dbReference>
<dbReference type="Pfam" id="PF00005">
    <property type="entry name" value="ABC_tran"/>
    <property type="match status" value="1"/>
</dbReference>
<feature type="domain" description="Peptidase C39" evidence="12">
    <location>
        <begin position="63"/>
        <end position="185"/>
    </location>
</feature>
<dbReference type="Proteomes" id="UP001313132">
    <property type="component" value="Unassembled WGS sequence"/>
</dbReference>
<keyword evidence="16" id="KW-1185">Reference proteome</keyword>
<dbReference type="InterPro" id="IPR003439">
    <property type="entry name" value="ABC_transporter-like_ATP-bd"/>
</dbReference>
<evidence type="ECO:0000313" key="15">
    <source>
        <dbReference type="Proteomes" id="UP000584405"/>
    </source>
</evidence>
<protein>
    <submittedName>
        <fullName evidence="13">Type I secretion system permease/ATPase</fullName>
    </submittedName>
</protein>
<dbReference type="PROSITE" id="PS50893">
    <property type="entry name" value="ABC_TRANSPORTER_2"/>
    <property type="match status" value="1"/>
</dbReference>
<dbReference type="InterPro" id="IPR017871">
    <property type="entry name" value="ABC_transporter-like_CS"/>
</dbReference>
<dbReference type="PROSITE" id="PS50929">
    <property type="entry name" value="ABC_TM1F"/>
    <property type="match status" value="1"/>
</dbReference>
<evidence type="ECO:0000256" key="5">
    <source>
        <dbReference type="ARBA" id="ARBA00022741"/>
    </source>
</evidence>
<keyword evidence="8 9" id="KW-0472">Membrane</keyword>
<dbReference type="EMBL" id="JBBBON010000025">
    <property type="protein sequence ID" value="MEI7104678.1"/>
    <property type="molecule type" value="Genomic_DNA"/>
</dbReference>
<evidence type="ECO:0000256" key="4">
    <source>
        <dbReference type="ARBA" id="ARBA00022692"/>
    </source>
</evidence>
<dbReference type="SUPFAM" id="SSF52540">
    <property type="entry name" value="P-loop containing nucleoside triphosphate hydrolases"/>
    <property type="match status" value="1"/>
</dbReference>
<evidence type="ECO:0000256" key="6">
    <source>
        <dbReference type="ARBA" id="ARBA00022840"/>
    </source>
</evidence>
<dbReference type="SUPFAM" id="SSF90123">
    <property type="entry name" value="ABC transporter transmembrane region"/>
    <property type="match status" value="1"/>
</dbReference>
<dbReference type="InterPro" id="IPR011527">
    <property type="entry name" value="ABC1_TM_dom"/>
</dbReference>
<dbReference type="InterPro" id="IPR027417">
    <property type="entry name" value="P-loop_NTPase"/>
</dbReference>
<feature type="transmembrane region" description="Helical" evidence="9">
    <location>
        <begin position="250"/>
        <end position="271"/>
    </location>
</feature>
<feature type="domain" description="ABC transporter" evidence="10">
    <location>
        <begin position="532"/>
        <end position="767"/>
    </location>
</feature>
<feature type="transmembrane region" description="Helical" evidence="9">
    <location>
        <begin position="445"/>
        <end position="463"/>
    </location>
</feature>
<dbReference type="FunFam" id="3.40.50.300:FF:000299">
    <property type="entry name" value="ABC transporter ATP-binding protein/permease"/>
    <property type="match status" value="1"/>
</dbReference>
<dbReference type="CDD" id="cd03245">
    <property type="entry name" value="ABCC_bacteriocin_exporters"/>
    <property type="match status" value="1"/>
</dbReference>
<keyword evidence="4 9" id="KW-0812">Transmembrane</keyword>
<evidence type="ECO:0000256" key="1">
    <source>
        <dbReference type="ARBA" id="ARBA00004651"/>
    </source>
</evidence>
<dbReference type="GO" id="GO:0034040">
    <property type="term" value="F:ATPase-coupled lipid transmembrane transporter activity"/>
    <property type="evidence" value="ECO:0007669"/>
    <property type="project" value="TreeGrafter"/>
</dbReference>
<evidence type="ECO:0000313" key="14">
    <source>
        <dbReference type="EMBL" id="MEI7104678.1"/>
    </source>
</evidence>
<dbReference type="Gene3D" id="1.20.1560.10">
    <property type="entry name" value="ABC transporter type 1, transmembrane domain"/>
    <property type="match status" value="1"/>
</dbReference>
<dbReference type="InterPro" id="IPR017750">
    <property type="entry name" value="ATPase_T1SS"/>
</dbReference>
<dbReference type="Gene3D" id="3.40.50.300">
    <property type="entry name" value="P-loop containing nucleotide triphosphate hydrolases"/>
    <property type="match status" value="1"/>
</dbReference>